<evidence type="ECO:0000256" key="2">
    <source>
        <dbReference type="ARBA" id="ARBA00022692"/>
    </source>
</evidence>
<reference evidence="6 7" key="1">
    <citation type="journal article" date="2021" name="Nat. Commun.">
        <title>Genetic determinants of endophytism in the Arabidopsis root mycobiome.</title>
        <authorList>
            <person name="Mesny F."/>
            <person name="Miyauchi S."/>
            <person name="Thiergart T."/>
            <person name="Pickel B."/>
            <person name="Atanasova L."/>
            <person name="Karlsson M."/>
            <person name="Huettel B."/>
            <person name="Barry K.W."/>
            <person name="Haridas S."/>
            <person name="Chen C."/>
            <person name="Bauer D."/>
            <person name="Andreopoulos W."/>
            <person name="Pangilinan J."/>
            <person name="LaButti K."/>
            <person name="Riley R."/>
            <person name="Lipzen A."/>
            <person name="Clum A."/>
            <person name="Drula E."/>
            <person name="Henrissat B."/>
            <person name="Kohler A."/>
            <person name="Grigoriev I.V."/>
            <person name="Martin F.M."/>
            <person name="Hacquard S."/>
        </authorList>
    </citation>
    <scope>NUCLEOTIDE SEQUENCE [LARGE SCALE GENOMIC DNA]</scope>
    <source>
        <strain evidence="6 7">MPI-CAGE-CH-0241</strain>
    </source>
</reference>
<name>A0A9P9AKI2_9HYPO</name>
<dbReference type="Pfam" id="PF04479">
    <property type="entry name" value="RTA1"/>
    <property type="match status" value="1"/>
</dbReference>
<protein>
    <submittedName>
        <fullName evidence="6">RTA1 like protein-domain-containing protein</fullName>
    </submittedName>
</protein>
<evidence type="ECO:0000256" key="4">
    <source>
        <dbReference type="ARBA" id="ARBA00023136"/>
    </source>
</evidence>
<keyword evidence="2 5" id="KW-0812">Transmembrane</keyword>
<keyword evidence="7" id="KW-1185">Reference proteome</keyword>
<sequence>MAVEGHTFKRYHYDPSLAAAVIFAVLFGLSGIMHAFQIFKHRTWYFTSFFIGVLFEFGGYAARAVNANQTPDWTDVPFIIQTLLLLVAPALFAASIYMILGRLIRVLEAERLSIIRTTWLTKIFVLGDVLSFLVQAGGGVMAANADSVDALNRGQNLVLVGLGIQILFFGLFIAAISIFHIRIVRHPTTASLETVLPWKRYLLVLYAVSFLIMVRSIFRVAEFAAGQDSVLQTTEAYLYCLDASLMLICAVLFNIQHPSIILQTTRYKPSPNHVELLDA</sequence>
<organism evidence="6 7">
    <name type="scientific">Thelonectria olida</name>
    <dbReference type="NCBI Taxonomy" id="1576542"/>
    <lineage>
        <taxon>Eukaryota</taxon>
        <taxon>Fungi</taxon>
        <taxon>Dikarya</taxon>
        <taxon>Ascomycota</taxon>
        <taxon>Pezizomycotina</taxon>
        <taxon>Sordariomycetes</taxon>
        <taxon>Hypocreomycetidae</taxon>
        <taxon>Hypocreales</taxon>
        <taxon>Nectriaceae</taxon>
        <taxon>Thelonectria</taxon>
    </lineage>
</organism>
<dbReference type="EMBL" id="JAGPYM010000014">
    <property type="protein sequence ID" value="KAH6887423.1"/>
    <property type="molecule type" value="Genomic_DNA"/>
</dbReference>
<dbReference type="GO" id="GO:0016020">
    <property type="term" value="C:membrane"/>
    <property type="evidence" value="ECO:0007669"/>
    <property type="project" value="UniProtKB-SubCell"/>
</dbReference>
<feature type="transmembrane region" description="Helical" evidence="5">
    <location>
        <begin position="17"/>
        <end position="36"/>
    </location>
</feature>
<feature type="transmembrane region" description="Helical" evidence="5">
    <location>
        <begin position="43"/>
        <end position="62"/>
    </location>
</feature>
<feature type="transmembrane region" description="Helical" evidence="5">
    <location>
        <begin position="157"/>
        <end position="181"/>
    </location>
</feature>
<dbReference type="Proteomes" id="UP000777438">
    <property type="component" value="Unassembled WGS sequence"/>
</dbReference>
<comment type="caution">
    <text evidence="6">The sequence shown here is derived from an EMBL/GenBank/DDBJ whole genome shotgun (WGS) entry which is preliminary data.</text>
</comment>
<accession>A0A9P9AKI2</accession>
<comment type="subcellular location">
    <subcellularLocation>
        <location evidence="1">Membrane</location>
        <topology evidence="1">Multi-pass membrane protein</topology>
    </subcellularLocation>
</comment>
<feature type="transmembrane region" description="Helical" evidence="5">
    <location>
        <begin position="201"/>
        <end position="221"/>
    </location>
</feature>
<dbReference type="PANTHER" id="PTHR31465:SF35">
    <property type="entry name" value="RTA1 DOMAIN PROTEIN-RELATED"/>
    <property type="match status" value="1"/>
</dbReference>
<keyword evidence="3 5" id="KW-1133">Transmembrane helix</keyword>
<dbReference type="AlphaFoldDB" id="A0A9P9AKI2"/>
<dbReference type="PANTHER" id="PTHR31465">
    <property type="entry name" value="PROTEIN RTA1-RELATED"/>
    <property type="match status" value="1"/>
</dbReference>
<feature type="transmembrane region" description="Helical" evidence="5">
    <location>
        <begin position="236"/>
        <end position="255"/>
    </location>
</feature>
<evidence type="ECO:0000256" key="1">
    <source>
        <dbReference type="ARBA" id="ARBA00004141"/>
    </source>
</evidence>
<proteinExistence type="predicted"/>
<feature type="transmembrane region" description="Helical" evidence="5">
    <location>
        <begin position="78"/>
        <end position="100"/>
    </location>
</feature>
<evidence type="ECO:0000313" key="7">
    <source>
        <dbReference type="Proteomes" id="UP000777438"/>
    </source>
</evidence>
<gene>
    <name evidence="6" type="ORF">B0T10DRAFT_607388</name>
</gene>
<evidence type="ECO:0000256" key="3">
    <source>
        <dbReference type="ARBA" id="ARBA00022989"/>
    </source>
</evidence>
<dbReference type="OrthoDB" id="3358017at2759"/>
<feature type="transmembrane region" description="Helical" evidence="5">
    <location>
        <begin position="120"/>
        <end position="145"/>
    </location>
</feature>
<evidence type="ECO:0000313" key="6">
    <source>
        <dbReference type="EMBL" id="KAH6887423.1"/>
    </source>
</evidence>
<keyword evidence="4 5" id="KW-0472">Membrane</keyword>
<dbReference type="InterPro" id="IPR007568">
    <property type="entry name" value="RTA1"/>
</dbReference>
<evidence type="ECO:0000256" key="5">
    <source>
        <dbReference type="SAM" id="Phobius"/>
    </source>
</evidence>